<reference evidence="3" key="1">
    <citation type="journal article" date="2014" name="Genome Announc.">
        <title>Draft genome sequence of the formaldehyde-resistant fungus Byssochlamys spectabilis No. 5 (anamorph Paecilomyces variotii No. 5) (NBRC109023).</title>
        <authorList>
            <person name="Oka T."/>
            <person name="Ekino K."/>
            <person name="Fukuda K."/>
            <person name="Nomura Y."/>
        </authorList>
    </citation>
    <scope>NUCLEOTIDE SEQUENCE [LARGE SCALE GENOMIC DNA]</scope>
    <source>
        <strain evidence="3">No. 5 / NBRC 109023</strain>
    </source>
</reference>
<dbReference type="InParanoid" id="V5I3M4"/>
<proteinExistence type="predicted"/>
<evidence type="ECO:0000259" key="1">
    <source>
        <dbReference type="PROSITE" id="PS50181"/>
    </source>
</evidence>
<accession>V5I3M4</accession>
<dbReference type="eggNOG" id="ENOG502SUZN">
    <property type="taxonomic scope" value="Eukaryota"/>
</dbReference>
<sequence>MNSIHHVTLSNALPTEILYDIRDLLQMQEIKELSRVNKQLRQICLPSLFQHVEFRFSKSGFEELSDFTESDVCHYTTSFTYVVPLLLKPEILDFDYYTSHIFTFQTYRYVEEAKEIYDLKYHDGECPPYMVIYDRLRTMCEEQRSIIDSDLDLTVLSSALQKLPKIRELKVDFCQPVEKKDWLEPYLDLDMTMPERSYGHHLQVVSNAIRVASYTGLALHTICLSQLQLPYHHSWQQQYSGSLLKVLGELLEHIKHLRLDRCNFILELSQFGPTLHRIGMKYLAEKHSSVSYGYGQVVSKFDSVQL</sequence>
<dbReference type="InterPro" id="IPR001810">
    <property type="entry name" value="F-box_dom"/>
</dbReference>
<dbReference type="HOGENOM" id="CLU_042085_0_0_1"/>
<dbReference type="Proteomes" id="UP000018001">
    <property type="component" value="Unassembled WGS sequence"/>
</dbReference>
<evidence type="ECO:0000313" key="3">
    <source>
        <dbReference type="Proteomes" id="UP000018001"/>
    </source>
</evidence>
<dbReference type="EMBL" id="BAUL01000214">
    <property type="protein sequence ID" value="GAD97765.1"/>
    <property type="molecule type" value="Genomic_DNA"/>
</dbReference>
<protein>
    <recommendedName>
        <fullName evidence="1">F-box domain-containing protein</fullName>
    </recommendedName>
</protein>
<dbReference type="AlphaFoldDB" id="V5I3M4"/>
<comment type="caution">
    <text evidence="2">The sequence shown here is derived from an EMBL/GenBank/DDBJ whole genome shotgun (WGS) entry which is preliminary data.</text>
</comment>
<evidence type="ECO:0000313" key="2">
    <source>
        <dbReference type="EMBL" id="GAD97765.1"/>
    </source>
</evidence>
<name>V5I3M4_BYSSN</name>
<dbReference type="PROSITE" id="PS50181">
    <property type="entry name" value="FBOX"/>
    <property type="match status" value="1"/>
</dbReference>
<dbReference type="OrthoDB" id="4396256at2759"/>
<gene>
    <name evidence="2" type="ORF">PVAR5_6445</name>
</gene>
<dbReference type="InterPro" id="IPR036047">
    <property type="entry name" value="F-box-like_dom_sf"/>
</dbReference>
<keyword evidence="3" id="KW-1185">Reference proteome</keyword>
<feature type="domain" description="F-box" evidence="1">
    <location>
        <begin position="7"/>
        <end position="52"/>
    </location>
</feature>
<organism evidence="2 3">
    <name type="scientific">Byssochlamys spectabilis (strain No. 5 / NBRC 109023)</name>
    <name type="common">Paecilomyces variotii</name>
    <dbReference type="NCBI Taxonomy" id="1356009"/>
    <lineage>
        <taxon>Eukaryota</taxon>
        <taxon>Fungi</taxon>
        <taxon>Dikarya</taxon>
        <taxon>Ascomycota</taxon>
        <taxon>Pezizomycotina</taxon>
        <taxon>Eurotiomycetes</taxon>
        <taxon>Eurotiomycetidae</taxon>
        <taxon>Eurotiales</taxon>
        <taxon>Thermoascaceae</taxon>
        <taxon>Paecilomyces</taxon>
    </lineage>
</organism>
<dbReference type="SUPFAM" id="SSF81383">
    <property type="entry name" value="F-box domain"/>
    <property type="match status" value="1"/>
</dbReference>